<evidence type="ECO:0000313" key="1">
    <source>
        <dbReference type="EMBL" id="EDZ71009.1"/>
    </source>
</evidence>
<evidence type="ECO:0000313" key="2">
    <source>
        <dbReference type="Proteomes" id="UP000008988"/>
    </source>
</evidence>
<dbReference type="AlphaFoldDB" id="B5VM36"/>
<dbReference type="Proteomes" id="UP000008988">
    <property type="component" value="Unassembled WGS sequence"/>
</dbReference>
<organism evidence="1 2">
    <name type="scientific">Saccharomyces cerevisiae (strain AWRI1631)</name>
    <name type="common">Baker's yeast</name>
    <dbReference type="NCBI Taxonomy" id="545124"/>
    <lineage>
        <taxon>Eukaryota</taxon>
        <taxon>Fungi</taxon>
        <taxon>Dikarya</taxon>
        <taxon>Ascomycota</taxon>
        <taxon>Saccharomycotina</taxon>
        <taxon>Saccharomycetes</taxon>
        <taxon>Saccharomycetales</taxon>
        <taxon>Saccharomycetaceae</taxon>
        <taxon>Saccharomyces</taxon>
    </lineage>
</organism>
<accession>B5VM36</accession>
<protein>
    <submittedName>
        <fullName evidence="1">Uncharacterized protein</fullName>
    </submittedName>
</protein>
<proteinExistence type="predicted"/>
<name>B5VM36_YEAS6</name>
<dbReference type="EMBL" id="ABSV01001454">
    <property type="protein sequence ID" value="EDZ71009.1"/>
    <property type="molecule type" value="Genomic_DNA"/>
</dbReference>
<sequence>MGRQKIKKKKVLKIFSLYKRYFDEHLSFAVASPFKNLKVVLISVRL</sequence>
<comment type="caution">
    <text evidence="1">The sequence shown here is derived from an EMBL/GenBank/DDBJ whole genome shotgun (WGS) entry which is preliminary data.</text>
</comment>
<reference evidence="1 2" key="1">
    <citation type="journal article" date="2008" name="FEMS Yeast Res.">
        <title>Comparative genome analysis of a Saccharomyces cerevisiae wine strain.</title>
        <authorList>
            <person name="Borneman A.R."/>
            <person name="Forgan A.H."/>
            <person name="Pretorius I.S."/>
            <person name="Chambers P.J."/>
        </authorList>
    </citation>
    <scope>NUCLEOTIDE SEQUENCE [LARGE SCALE GENOMIC DNA]</scope>
    <source>
        <strain evidence="1 2">AWRI1631</strain>
    </source>
</reference>
<gene>
    <name evidence="1" type="ORF">AWRI1631_111000</name>
</gene>